<name>A0A0B8ZXB5_9SPHN</name>
<feature type="domain" description="Calcineurin-like phosphoesterase" evidence="1">
    <location>
        <begin position="69"/>
        <end position="234"/>
    </location>
</feature>
<evidence type="ECO:0000313" key="2">
    <source>
        <dbReference type="EMBL" id="KHS41752.1"/>
    </source>
</evidence>
<organism evidence="2 3">
    <name type="scientific">Novosphingobium subterraneum</name>
    <dbReference type="NCBI Taxonomy" id="48936"/>
    <lineage>
        <taxon>Bacteria</taxon>
        <taxon>Pseudomonadati</taxon>
        <taxon>Pseudomonadota</taxon>
        <taxon>Alphaproteobacteria</taxon>
        <taxon>Sphingomonadales</taxon>
        <taxon>Sphingomonadaceae</taxon>
        <taxon>Novosphingobium</taxon>
    </lineage>
</organism>
<sequence length="301" mass="32389">MRDGPHRRRTMWTIVGKTSERRCRWLRITLAVLVLGSSALGVSQAIQPPLMREATLELPEWPARRRPVRAVLLADIHLGGIDMTAKRLSRIIDRINAVQPDVVLVAGDFLTDWAADSADIIEVAAQMKRLRSRYGTVAVLGNHDHGSNTLLLRNQLEQSGVTLVDNGAVRRGPLILAGSGDSVSGHARLGGTLAAVRRLRAKTDGAIVYLAHSPDILKWLPQGPAVLLAGHTHCGQIVLPLIGAPVRVSQIFGNKLRCGSIRIGDKHIIVTSGLSTSSLPLRIGAPPDFWVLTLSGASHAG</sequence>
<dbReference type="PANTHER" id="PTHR31302:SF0">
    <property type="entry name" value="TRANSMEMBRANE PROTEIN WITH METALLOPHOSPHOESTERASE DOMAIN"/>
    <property type="match status" value="1"/>
</dbReference>
<protein>
    <submittedName>
        <fullName evidence="2">Putative phosphohydrolase</fullName>
    </submittedName>
</protein>
<evidence type="ECO:0000259" key="1">
    <source>
        <dbReference type="Pfam" id="PF00149"/>
    </source>
</evidence>
<accession>A0A0B8ZXB5</accession>
<proteinExistence type="predicted"/>
<keyword evidence="3" id="KW-1185">Reference proteome</keyword>
<dbReference type="InterPro" id="IPR004843">
    <property type="entry name" value="Calcineurin-like_PHP"/>
</dbReference>
<dbReference type="EMBL" id="JRVC01000034">
    <property type="protein sequence ID" value="KHS41752.1"/>
    <property type="molecule type" value="Genomic_DNA"/>
</dbReference>
<dbReference type="STRING" id="48936.NJ75_04472"/>
<keyword evidence="2" id="KW-0378">Hydrolase</keyword>
<dbReference type="Gene3D" id="3.60.21.10">
    <property type="match status" value="1"/>
</dbReference>
<dbReference type="SUPFAM" id="SSF56300">
    <property type="entry name" value="Metallo-dependent phosphatases"/>
    <property type="match status" value="1"/>
</dbReference>
<gene>
    <name evidence="2" type="ORF">NJ75_04472</name>
</gene>
<dbReference type="Pfam" id="PF00149">
    <property type="entry name" value="Metallophos"/>
    <property type="match status" value="1"/>
</dbReference>
<comment type="caution">
    <text evidence="2">The sequence shown here is derived from an EMBL/GenBank/DDBJ whole genome shotgun (WGS) entry which is preliminary data.</text>
</comment>
<dbReference type="InterPro" id="IPR051158">
    <property type="entry name" value="Metallophosphoesterase_sf"/>
</dbReference>
<dbReference type="AlphaFoldDB" id="A0A0B8ZXB5"/>
<dbReference type="GO" id="GO:0016787">
    <property type="term" value="F:hydrolase activity"/>
    <property type="evidence" value="ECO:0007669"/>
    <property type="project" value="UniProtKB-KW"/>
</dbReference>
<dbReference type="Proteomes" id="UP000031338">
    <property type="component" value="Unassembled WGS sequence"/>
</dbReference>
<dbReference type="PANTHER" id="PTHR31302">
    <property type="entry name" value="TRANSMEMBRANE PROTEIN WITH METALLOPHOSPHOESTERASE DOMAIN-RELATED"/>
    <property type="match status" value="1"/>
</dbReference>
<evidence type="ECO:0000313" key="3">
    <source>
        <dbReference type="Proteomes" id="UP000031338"/>
    </source>
</evidence>
<reference evidence="2 3" key="1">
    <citation type="submission" date="2014-10" db="EMBL/GenBank/DDBJ databases">
        <title>Draft genome sequence of Novosphingobium subterraneum DSM 12447.</title>
        <authorList>
            <person name="Gan H.M."/>
            <person name="Gan H.Y."/>
            <person name="Savka M.A."/>
        </authorList>
    </citation>
    <scope>NUCLEOTIDE SEQUENCE [LARGE SCALE GENOMIC DNA]</scope>
    <source>
        <strain evidence="2 3">DSM 12447</strain>
    </source>
</reference>
<dbReference type="InterPro" id="IPR029052">
    <property type="entry name" value="Metallo-depent_PP-like"/>
</dbReference>